<dbReference type="OrthoDB" id="4330022at2"/>
<evidence type="ECO:0000313" key="3">
    <source>
        <dbReference type="Proteomes" id="UP000198852"/>
    </source>
</evidence>
<proteinExistence type="predicted"/>
<dbReference type="InterPro" id="IPR007278">
    <property type="entry name" value="DUF397"/>
</dbReference>
<reference evidence="3" key="1">
    <citation type="submission" date="2016-10" db="EMBL/GenBank/DDBJ databases">
        <authorList>
            <person name="Varghese N."/>
            <person name="Submissions S."/>
        </authorList>
    </citation>
    <scope>NUCLEOTIDE SEQUENCE [LARGE SCALE GENOMIC DNA]</scope>
    <source>
        <strain evidence="3">DSM 44771</strain>
    </source>
</reference>
<dbReference type="Proteomes" id="UP000198852">
    <property type="component" value="Unassembled WGS sequence"/>
</dbReference>
<dbReference type="AlphaFoldDB" id="A0A1I6QLW8"/>
<organism evidence="2 3">
    <name type="scientific">Saccharopolyspora flava</name>
    <dbReference type="NCBI Taxonomy" id="95161"/>
    <lineage>
        <taxon>Bacteria</taxon>
        <taxon>Bacillati</taxon>
        <taxon>Actinomycetota</taxon>
        <taxon>Actinomycetes</taxon>
        <taxon>Pseudonocardiales</taxon>
        <taxon>Pseudonocardiaceae</taxon>
        <taxon>Saccharopolyspora</taxon>
    </lineage>
</organism>
<name>A0A1I6QLW8_9PSEU</name>
<evidence type="ECO:0000313" key="2">
    <source>
        <dbReference type="EMBL" id="SFS53332.1"/>
    </source>
</evidence>
<keyword evidence="3" id="KW-1185">Reference proteome</keyword>
<dbReference type="Pfam" id="PF04149">
    <property type="entry name" value="DUF397"/>
    <property type="match status" value="1"/>
</dbReference>
<dbReference type="STRING" id="95161.SAMN05660874_01579"/>
<sequence>MTDLVWRKSSRSGPETKCVEVAQAPDSIAVRDSKDPEGGQLRVQAAQWGAFMQGLKSGRFRSAE</sequence>
<feature type="domain" description="DUF397" evidence="1">
    <location>
        <begin position="4"/>
        <end position="56"/>
    </location>
</feature>
<protein>
    <recommendedName>
        <fullName evidence="1">DUF397 domain-containing protein</fullName>
    </recommendedName>
</protein>
<dbReference type="EMBL" id="FOZX01000002">
    <property type="protein sequence ID" value="SFS53332.1"/>
    <property type="molecule type" value="Genomic_DNA"/>
</dbReference>
<accession>A0A1I6QLW8</accession>
<evidence type="ECO:0000259" key="1">
    <source>
        <dbReference type="Pfam" id="PF04149"/>
    </source>
</evidence>
<gene>
    <name evidence="2" type="ORF">SAMN05660874_01579</name>
</gene>